<dbReference type="InterPro" id="IPR018774">
    <property type="entry name" value="Phage_Mu_GpT"/>
</dbReference>
<dbReference type="KEGG" id="amg:AMEC673_08860"/>
<gene>
    <name evidence="2" type="ordered locus">AMEC673_08860</name>
</gene>
<name>A0AB32ZYK4_ALTME</name>
<reference evidence="3" key="1">
    <citation type="journal article" date="2012" name="Sci. Rep.">
        <title>Genomes of surface isolates of Alteromonas macleodii: the life of a widespread marine opportunistic copiotroph.</title>
        <authorList>
            <person name="Lopez-Perez M."/>
            <person name="Gonzaga A."/>
            <person name="Martin-Cuadrado A.B."/>
            <person name="Onyshchenko O."/>
            <person name="Ghavidel A."/>
            <person name="Ghai R."/>
            <person name="Rodriguez-Valera F."/>
        </authorList>
    </citation>
    <scope>NUCLEOTIDE SEQUENCE [LARGE SCALE GENOMIC DNA]</scope>
    <source>
        <strain evidence="3">English Channel 673</strain>
    </source>
</reference>
<proteinExistence type="predicted"/>
<evidence type="ECO:0000259" key="1">
    <source>
        <dbReference type="Pfam" id="PF10124"/>
    </source>
</evidence>
<organism evidence="2 3">
    <name type="scientific">Alteromonas macleodii (strain English Channel 673)</name>
    <dbReference type="NCBI Taxonomy" id="1004788"/>
    <lineage>
        <taxon>Bacteria</taxon>
        <taxon>Pseudomonadati</taxon>
        <taxon>Pseudomonadota</taxon>
        <taxon>Gammaproteobacteria</taxon>
        <taxon>Alteromonadales</taxon>
        <taxon>Alteromonadaceae</taxon>
        <taxon>Alteromonas/Salinimonas group</taxon>
        <taxon>Alteromonas</taxon>
    </lineage>
</organism>
<sequence>MAIITSPVLNAIRTGFRKNFEDGKTRGMPMFNAVATVVPSSTKSNTYGWLGQWPGFSEWVGERQLKSIKEHGYSITNKDFESTVAVDRNDIEDDNLGVYSPMMDEMGYAASVFPDELVFPLLGAGFTSTCYDGQYFFDTDHPVNAEVDGSGADTSFSNAIIDAGYTGDAWYLLDTSRSLKPLIFQERKGMQFVAMDNPNDEQVFMNKVFRYGVDCRCNVGYGFWQMAVGVKKELTSETLWEAINLFRSFKADGGRSLGLGKNKLTLVVPSSLHKLATQINEREQIDDGGVTVSNELKGKFTVLSPDFL</sequence>
<dbReference type="AlphaFoldDB" id="A0AB32ZYK4"/>
<accession>A0AB32ZYK4</accession>
<dbReference type="Proteomes" id="UP000006296">
    <property type="component" value="Chromosome"/>
</dbReference>
<dbReference type="RefSeq" id="WP_014976441.1">
    <property type="nucleotide sequence ID" value="NC_018678.1"/>
</dbReference>
<dbReference type="EMBL" id="CP003844">
    <property type="protein sequence ID" value="AFT74466.1"/>
    <property type="molecule type" value="Genomic_DNA"/>
</dbReference>
<feature type="domain" description="Bacteriophage Mu GpT" evidence="1">
    <location>
        <begin position="9"/>
        <end position="308"/>
    </location>
</feature>
<protein>
    <submittedName>
        <fullName evidence="2">Phage major head subunit</fullName>
    </submittedName>
</protein>
<evidence type="ECO:0000313" key="3">
    <source>
        <dbReference type="Proteomes" id="UP000006296"/>
    </source>
</evidence>
<evidence type="ECO:0000313" key="2">
    <source>
        <dbReference type="EMBL" id="AFT74466.1"/>
    </source>
</evidence>
<dbReference type="Pfam" id="PF10124">
    <property type="entry name" value="Mu-like_gpT"/>
    <property type="match status" value="1"/>
</dbReference>